<dbReference type="GO" id="GO:0003700">
    <property type="term" value="F:DNA-binding transcription factor activity"/>
    <property type="evidence" value="ECO:0007669"/>
    <property type="project" value="InterPro"/>
</dbReference>
<dbReference type="SMART" id="SM00418">
    <property type="entry name" value="HTH_ARSR"/>
    <property type="match status" value="1"/>
</dbReference>
<dbReference type="InterPro" id="IPR036388">
    <property type="entry name" value="WH-like_DNA-bd_sf"/>
</dbReference>
<dbReference type="EMBL" id="CP002051">
    <property type="protein sequence ID" value="ADI32326.1"/>
    <property type="molecule type" value="Genomic_DNA"/>
</dbReference>
<evidence type="ECO:0000256" key="1">
    <source>
        <dbReference type="ARBA" id="ARBA00023015"/>
    </source>
</evidence>
<organism evidence="5 6">
    <name type="scientific">Staphylothermus hellenicus (strain DSM 12710 / JCM 10830 / BK20S6-10-b1 / P8)</name>
    <dbReference type="NCBI Taxonomy" id="591019"/>
    <lineage>
        <taxon>Archaea</taxon>
        <taxon>Thermoproteota</taxon>
        <taxon>Thermoprotei</taxon>
        <taxon>Desulfurococcales</taxon>
        <taxon>Desulfurococcaceae</taxon>
        <taxon>Staphylothermus</taxon>
    </lineage>
</organism>
<dbReference type="PROSITE" id="PS50987">
    <property type="entry name" value="HTH_ARSR_2"/>
    <property type="match status" value="1"/>
</dbReference>
<sequence length="128" mass="14638">MSDNKIDIYIDRILEESAFRCGIEILDIMKRRIKKKIVIPNDEKLSKLAKYLSLLSNPIRLKIVFLLSQTELPVCIISSILGLEQSLVSHHLAVLRRANIVGAKSVGKYRLYYLKTNSLLENILNELS</sequence>
<evidence type="ECO:0000256" key="2">
    <source>
        <dbReference type="ARBA" id="ARBA00023125"/>
    </source>
</evidence>
<dbReference type="NCBIfam" id="NF033788">
    <property type="entry name" value="HTH_metalloreg"/>
    <property type="match status" value="1"/>
</dbReference>
<dbReference type="InterPro" id="IPR001845">
    <property type="entry name" value="HTH_ArsR_DNA-bd_dom"/>
</dbReference>
<dbReference type="PRINTS" id="PR00778">
    <property type="entry name" value="HTHARSR"/>
</dbReference>
<dbReference type="InterPro" id="IPR036390">
    <property type="entry name" value="WH_DNA-bd_sf"/>
</dbReference>
<evidence type="ECO:0000259" key="4">
    <source>
        <dbReference type="PROSITE" id="PS50987"/>
    </source>
</evidence>
<proteinExistence type="predicted"/>
<evidence type="ECO:0000313" key="5">
    <source>
        <dbReference type="EMBL" id="ADI32326.1"/>
    </source>
</evidence>
<evidence type="ECO:0000313" key="6">
    <source>
        <dbReference type="Proteomes" id="UP000002573"/>
    </source>
</evidence>
<accession>D7D980</accession>
<dbReference type="eggNOG" id="arCOG01681">
    <property type="taxonomic scope" value="Archaea"/>
</dbReference>
<keyword evidence="2" id="KW-0238">DNA-binding</keyword>
<dbReference type="GO" id="GO:0003677">
    <property type="term" value="F:DNA binding"/>
    <property type="evidence" value="ECO:0007669"/>
    <property type="project" value="UniProtKB-KW"/>
</dbReference>
<evidence type="ECO:0000256" key="3">
    <source>
        <dbReference type="ARBA" id="ARBA00023163"/>
    </source>
</evidence>
<keyword evidence="6" id="KW-1185">Reference proteome</keyword>
<name>D7D980_STAHD</name>
<keyword evidence="3" id="KW-0804">Transcription</keyword>
<dbReference type="HOGENOM" id="CLU_097806_7_3_2"/>
<dbReference type="CDD" id="cd00090">
    <property type="entry name" value="HTH_ARSR"/>
    <property type="match status" value="1"/>
</dbReference>
<gene>
    <name evidence="5" type="ordered locus">Shell_1227</name>
</gene>
<feature type="domain" description="HTH arsR-type" evidence="4">
    <location>
        <begin position="40"/>
        <end position="128"/>
    </location>
</feature>
<dbReference type="SUPFAM" id="SSF46785">
    <property type="entry name" value="Winged helix' DNA-binding domain"/>
    <property type="match status" value="1"/>
</dbReference>
<dbReference type="AlphaFoldDB" id="D7D980"/>
<dbReference type="InterPro" id="IPR011991">
    <property type="entry name" value="ArsR-like_HTH"/>
</dbReference>
<reference evidence="6" key="1">
    <citation type="submission" date="2010-05" db="EMBL/GenBank/DDBJ databases">
        <title>Complete sequence of Staphylothermus hellenicus DSM 12710.</title>
        <authorList>
            <consortium name="US DOE Joint Genome Institute"/>
            <person name="Lucas S."/>
            <person name="Copeland A."/>
            <person name="Lapidus A."/>
            <person name="Cheng J.-F."/>
            <person name="Bruce D."/>
            <person name="Goodwin L."/>
            <person name="Pitluck S."/>
            <person name="Davenport K."/>
            <person name="Detter J.C."/>
            <person name="Han C."/>
            <person name="Tapia R."/>
            <person name="Larimer F."/>
            <person name="Land M."/>
            <person name="Hauser L."/>
            <person name="Kyrpides N."/>
            <person name="Mikhailova N."/>
            <person name="Anderson I.J."/>
            <person name="Woyke T."/>
        </authorList>
    </citation>
    <scope>NUCLEOTIDE SEQUENCE [LARGE SCALE GENOMIC DNA]</scope>
    <source>
        <strain evidence="6">DSM 12710 / JCM 10830 / BK20S6-10-b1 / P8</strain>
    </source>
</reference>
<keyword evidence="1" id="KW-0805">Transcription regulation</keyword>
<dbReference type="RefSeq" id="WP_013143524.1">
    <property type="nucleotide sequence ID" value="NC_014205.1"/>
</dbReference>
<dbReference type="Gene3D" id="1.10.10.10">
    <property type="entry name" value="Winged helix-like DNA-binding domain superfamily/Winged helix DNA-binding domain"/>
    <property type="match status" value="1"/>
</dbReference>
<dbReference type="InterPro" id="IPR051011">
    <property type="entry name" value="Metal_resp_trans_reg"/>
</dbReference>
<dbReference type="Pfam" id="PF01022">
    <property type="entry name" value="HTH_5"/>
    <property type="match status" value="1"/>
</dbReference>
<dbReference type="GeneID" id="9234516"/>
<protein>
    <submittedName>
        <fullName evidence="5">Transcriptional regulator, ArsR family</fullName>
    </submittedName>
</protein>
<dbReference type="KEGG" id="shc:Shell_1227"/>
<reference evidence="5 6" key="2">
    <citation type="journal article" date="2011" name="Stand. Genomic Sci.">
        <title>Complete genome sequence of Staphylothermus hellenicus P8.</title>
        <authorList>
            <person name="Anderson I."/>
            <person name="Wirth R."/>
            <person name="Lucas S."/>
            <person name="Copeland A."/>
            <person name="Lapidus A."/>
            <person name="Cheng J.F."/>
            <person name="Goodwin L."/>
            <person name="Pitluck S."/>
            <person name="Davenport K."/>
            <person name="Detter J.C."/>
            <person name="Han C."/>
            <person name="Tapia R."/>
            <person name="Land M."/>
            <person name="Hauser L."/>
            <person name="Pati A."/>
            <person name="Mikhailova N."/>
            <person name="Woyke T."/>
            <person name="Klenk H.P."/>
            <person name="Kyrpides N."/>
            <person name="Ivanova N."/>
        </authorList>
    </citation>
    <scope>NUCLEOTIDE SEQUENCE [LARGE SCALE GENOMIC DNA]</scope>
    <source>
        <strain evidence="6">DSM 12710 / JCM 10830 / BK20S6-10-b1 / P8</strain>
    </source>
</reference>
<dbReference type="Proteomes" id="UP000002573">
    <property type="component" value="Chromosome"/>
</dbReference>
<dbReference type="PANTHER" id="PTHR43132">
    <property type="entry name" value="ARSENICAL RESISTANCE OPERON REPRESSOR ARSR-RELATED"/>
    <property type="match status" value="1"/>
</dbReference>
<dbReference type="PANTHER" id="PTHR43132:SF2">
    <property type="entry name" value="ARSENICAL RESISTANCE OPERON REPRESSOR ARSR-RELATED"/>
    <property type="match status" value="1"/>
</dbReference>
<dbReference type="STRING" id="591019.Shell_1227"/>